<dbReference type="CDD" id="cd04301">
    <property type="entry name" value="NAT_SF"/>
    <property type="match status" value="1"/>
</dbReference>
<sequence length="147" mass="15813">MDIAPATAADAPALARLCAAHAAYERLPHEADGHADRLAWALASGRLQAWLVRPDHGPEAVGYASATLDYATLAGAPFVHLDCLYLAPQARGQGLGRRLVATVAAHARSLGCTQLQWQTPDWNTDAIRFYDRLGAGRLDKKRYALAV</sequence>
<dbReference type="EMBL" id="JBBUTF010000024">
    <property type="protein sequence ID" value="MEK8028414.1"/>
    <property type="molecule type" value="Genomic_DNA"/>
</dbReference>
<keyword evidence="1" id="KW-0808">Transferase</keyword>
<dbReference type="PANTHER" id="PTHR10545:SF29">
    <property type="entry name" value="GH14572P-RELATED"/>
    <property type="match status" value="1"/>
</dbReference>
<evidence type="ECO:0000256" key="1">
    <source>
        <dbReference type="ARBA" id="ARBA00022679"/>
    </source>
</evidence>
<reference evidence="4 5" key="1">
    <citation type="submission" date="2024-04" db="EMBL/GenBank/DDBJ databases">
        <title>Novel species of the genus Ideonella isolated from streams.</title>
        <authorList>
            <person name="Lu H."/>
        </authorList>
    </citation>
    <scope>NUCLEOTIDE SEQUENCE [LARGE SCALE GENOMIC DNA]</scope>
    <source>
        <strain evidence="4 5">BYS139W</strain>
    </source>
</reference>
<dbReference type="PANTHER" id="PTHR10545">
    <property type="entry name" value="DIAMINE N-ACETYLTRANSFERASE"/>
    <property type="match status" value="1"/>
</dbReference>
<dbReference type="SUPFAM" id="SSF55729">
    <property type="entry name" value="Acyl-CoA N-acyltransferases (Nat)"/>
    <property type="match status" value="1"/>
</dbReference>
<evidence type="ECO:0000313" key="5">
    <source>
        <dbReference type="Proteomes" id="UP001368500"/>
    </source>
</evidence>
<keyword evidence="5" id="KW-1185">Reference proteome</keyword>
<keyword evidence="2" id="KW-0012">Acyltransferase</keyword>
<dbReference type="RefSeq" id="WP_341376201.1">
    <property type="nucleotide sequence ID" value="NZ_JBBUTF010000024.1"/>
</dbReference>
<evidence type="ECO:0000256" key="2">
    <source>
        <dbReference type="ARBA" id="ARBA00023315"/>
    </source>
</evidence>
<evidence type="ECO:0000259" key="3">
    <source>
        <dbReference type="PROSITE" id="PS51186"/>
    </source>
</evidence>
<comment type="caution">
    <text evidence="4">The sequence shown here is derived from an EMBL/GenBank/DDBJ whole genome shotgun (WGS) entry which is preliminary data.</text>
</comment>
<dbReference type="InterPro" id="IPR051016">
    <property type="entry name" value="Diverse_Substrate_AcTransf"/>
</dbReference>
<dbReference type="InterPro" id="IPR000182">
    <property type="entry name" value="GNAT_dom"/>
</dbReference>
<accession>A0ABU9BF82</accession>
<feature type="domain" description="N-acetyltransferase" evidence="3">
    <location>
        <begin position="1"/>
        <end position="147"/>
    </location>
</feature>
<proteinExistence type="predicted"/>
<name>A0ABU9BF82_9BURK</name>
<dbReference type="Pfam" id="PF00583">
    <property type="entry name" value="Acetyltransf_1"/>
    <property type="match status" value="1"/>
</dbReference>
<dbReference type="InterPro" id="IPR016181">
    <property type="entry name" value="Acyl_CoA_acyltransferase"/>
</dbReference>
<dbReference type="Gene3D" id="3.40.630.30">
    <property type="match status" value="1"/>
</dbReference>
<evidence type="ECO:0000313" key="4">
    <source>
        <dbReference type="EMBL" id="MEK8028414.1"/>
    </source>
</evidence>
<organism evidence="4 5">
    <name type="scientific">Pseudaquabacterium rugosum</name>
    <dbReference type="NCBI Taxonomy" id="2984194"/>
    <lineage>
        <taxon>Bacteria</taxon>
        <taxon>Pseudomonadati</taxon>
        <taxon>Pseudomonadota</taxon>
        <taxon>Betaproteobacteria</taxon>
        <taxon>Burkholderiales</taxon>
        <taxon>Sphaerotilaceae</taxon>
        <taxon>Pseudaquabacterium</taxon>
    </lineage>
</organism>
<protein>
    <submittedName>
        <fullName evidence="4">GNAT family N-acetyltransferase</fullName>
    </submittedName>
</protein>
<gene>
    <name evidence="4" type="ORF">AACH11_20840</name>
</gene>
<dbReference type="Proteomes" id="UP001368500">
    <property type="component" value="Unassembled WGS sequence"/>
</dbReference>
<dbReference type="PROSITE" id="PS51186">
    <property type="entry name" value="GNAT"/>
    <property type="match status" value="1"/>
</dbReference>